<dbReference type="Proteomes" id="UP000023152">
    <property type="component" value="Unassembled WGS sequence"/>
</dbReference>
<proteinExistence type="predicted"/>
<evidence type="ECO:0000256" key="1">
    <source>
        <dbReference type="SAM" id="MobiDB-lite"/>
    </source>
</evidence>
<evidence type="ECO:0000313" key="2">
    <source>
        <dbReference type="EMBL" id="ETO22724.1"/>
    </source>
</evidence>
<organism evidence="2 3">
    <name type="scientific">Reticulomyxa filosa</name>
    <dbReference type="NCBI Taxonomy" id="46433"/>
    <lineage>
        <taxon>Eukaryota</taxon>
        <taxon>Sar</taxon>
        <taxon>Rhizaria</taxon>
        <taxon>Retaria</taxon>
        <taxon>Foraminifera</taxon>
        <taxon>Monothalamids</taxon>
        <taxon>Reticulomyxidae</taxon>
        <taxon>Reticulomyxa</taxon>
    </lineage>
</organism>
<sequence length="127" mass="15066">MSRVQSKTELLLLQTHLEPQEAKREQDHQQFTKEITTMIVSLRSQFLVNTQKILSENKDIRIRPPHSPNFFNCKFPDCIYCQLRESMEDHLKLMNKSLTAHVTTSAEKQQQTRIFPRKKKQDKINLD</sequence>
<dbReference type="EMBL" id="ASPP01010519">
    <property type="protein sequence ID" value="ETO22724.1"/>
    <property type="molecule type" value="Genomic_DNA"/>
</dbReference>
<dbReference type="AlphaFoldDB" id="X6NAD1"/>
<keyword evidence="3" id="KW-1185">Reference proteome</keyword>
<feature type="region of interest" description="Disordered" evidence="1">
    <location>
        <begin position="102"/>
        <end position="127"/>
    </location>
</feature>
<reference evidence="2 3" key="1">
    <citation type="journal article" date="2013" name="Curr. Biol.">
        <title>The Genome of the Foraminiferan Reticulomyxa filosa.</title>
        <authorList>
            <person name="Glockner G."/>
            <person name="Hulsmann N."/>
            <person name="Schleicher M."/>
            <person name="Noegel A.A."/>
            <person name="Eichinger L."/>
            <person name="Gallinger C."/>
            <person name="Pawlowski J."/>
            <person name="Sierra R."/>
            <person name="Euteneuer U."/>
            <person name="Pillet L."/>
            <person name="Moustafa A."/>
            <person name="Platzer M."/>
            <person name="Groth M."/>
            <person name="Szafranski K."/>
            <person name="Schliwa M."/>
        </authorList>
    </citation>
    <scope>NUCLEOTIDE SEQUENCE [LARGE SCALE GENOMIC DNA]</scope>
</reference>
<name>X6NAD1_RETFI</name>
<accession>X6NAD1</accession>
<evidence type="ECO:0000313" key="3">
    <source>
        <dbReference type="Proteomes" id="UP000023152"/>
    </source>
</evidence>
<comment type="caution">
    <text evidence="2">The sequence shown here is derived from an EMBL/GenBank/DDBJ whole genome shotgun (WGS) entry which is preliminary data.</text>
</comment>
<gene>
    <name evidence="2" type="ORF">RFI_14469</name>
</gene>
<protein>
    <submittedName>
        <fullName evidence="2">Uncharacterized protein</fullName>
    </submittedName>
</protein>
<feature type="compositionally biased region" description="Polar residues" evidence="1">
    <location>
        <begin position="102"/>
        <end position="113"/>
    </location>
</feature>